<keyword evidence="4 6" id="KW-0862">Zinc</keyword>
<keyword evidence="1 6" id="KW-0479">Metal-binding</keyword>
<accession>A0ABP1PMV5</accession>
<evidence type="ECO:0000256" key="2">
    <source>
        <dbReference type="ARBA" id="ARBA00022737"/>
    </source>
</evidence>
<gene>
    <name evidence="10" type="ORF">ODALV1_LOCUS1775</name>
</gene>
<dbReference type="CDD" id="cd06257">
    <property type="entry name" value="DnaJ"/>
    <property type="match status" value="1"/>
</dbReference>
<dbReference type="InterPro" id="IPR051938">
    <property type="entry name" value="Apopto_cytoskel_mod"/>
</dbReference>
<keyword evidence="3 6" id="KW-0863">Zinc-finger</keyword>
<name>A0ABP1PMV5_9HEXA</name>
<dbReference type="Proteomes" id="UP001642540">
    <property type="component" value="Unassembled WGS sequence"/>
</dbReference>
<dbReference type="CDD" id="cd10719">
    <property type="entry name" value="DnaJ_zf"/>
    <property type="match status" value="1"/>
</dbReference>
<dbReference type="InterPro" id="IPR008971">
    <property type="entry name" value="HSP40/DnaJ_pept-bd"/>
</dbReference>
<feature type="coiled-coil region" evidence="7">
    <location>
        <begin position="477"/>
        <end position="504"/>
    </location>
</feature>
<keyword evidence="2" id="KW-0677">Repeat</keyword>
<feature type="domain" description="CR-type" evidence="9">
    <location>
        <begin position="249"/>
        <end position="327"/>
    </location>
</feature>
<evidence type="ECO:0008006" key="12">
    <source>
        <dbReference type="Google" id="ProtNLM"/>
    </source>
</evidence>
<dbReference type="SUPFAM" id="SSF46565">
    <property type="entry name" value="Chaperone J-domain"/>
    <property type="match status" value="1"/>
</dbReference>
<dbReference type="InterPro" id="IPR018253">
    <property type="entry name" value="DnaJ_domain_CS"/>
</dbReference>
<feature type="domain" description="J" evidence="8">
    <location>
        <begin position="104"/>
        <end position="169"/>
    </location>
</feature>
<dbReference type="Pfam" id="PF01556">
    <property type="entry name" value="DnaJ_C"/>
    <property type="match status" value="1"/>
</dbReference>
<reference evidence="10 11" key="1">
    <citation type="submission" date="2024-08" db="EMBL/GenBank/DDBJ databases">
        <authorList>
            <person name="Cucini C."/>
            <person name="Frati F."/>
        </authorList>
    </citation>
    <scope>NUCLEOTIDE SEQUENCE [LARGE SCALE GENOMIC DNA]</scope>
</reference>
<dbReference type="InterPro" id="IPR036869">
    <property type="entry name" value="J_dom_sf"/>
</dbReference>
<comment type="caution">
    <text evidence="10">The sequence shown here is derived from an EMBL/GenBank/DDBJ whole genome shotgun (WGS) entry which is preliminary data.</text>
</comment>
<evidence type="ECO:0000256" key="1">
    <source>
        <dbReference type="ARBA" id="ARBA00022723"/>
    </source>
</evidence>
<evidence type="ECO:0000256" key="7">
    <source>
        <dbReference type="SAM" id="Coils"/>
    </source>
</evidence>
<dbReference type="PROSITE" id="PS00636">
    <property type="entry name" value="DNAJ_1"/>
    <property type="match status" value="1"/>
</dbReference>
<dbReference type="Gene3D" id="2.60.260.20">
    <property type="entry name" value="Urease metallochaperone UreE, N-terminal domain"/>
    <property type="match status" value="2"/>
</dbReference>
<dbReference type="SUPFAM" id="SSF49493">
    <property type="entry name" value="HSP40/DnaJ peptide-binding domain"/>
    <property type="match status" value="1"/>
</dbReference>
<dbReference type="InterPro" id="IPR002939">
    <property type="entry name" value="DnaJ_C"/>
</dbReference>
<dbReference type="Gene3D" id="2.10.230.10">
    <property type="entry name" value="Heat shock protein DnaJ, cysteine-rich domain"/>
    <property type="match status" value="1"/>
</dbReference>
<dbReference type="PROSITE" id="PS51188">
    <property type="entry name" value="ZF_CR"/>
    <property type="match status" value="1"/>
</dbReference>
<evidence type="ECO:0000259" key="9">
    <source>
        <dbReference type="PROSITE" id="PS51188"/>
    </source>
</evidence>
<evidence type="ECO:0000313" key="10">
    <source>
        <dbReference type="EMBL" id="CAL8071565.1"/>
    </source>
</evidence>
<protein>
    <recommendedName>
        <fullName evidence="12">Protein tumorous imaginal discs, mitochondrial</fullName>
    </recommendedName>
</protein>
<dbReference type="InterPro" id="IPR012724">
    <property type="entry name" value="DnaJ"/>
</dbReference>
<dbReference type="InterPro" id="IPR036410">
    <property type="entry name" value="HSP_DnaJ_Cys-rich_dom_sf"/>
</dbReference>
<dbReference type="PANTHER" id="PTHR44145">
    <property type="entry name" value="DNAJ HOMOLOG SUBFAMILY A MEMBER 3, MITOCHONDRIAL"/>
    <property type="match status" value="1"/>
</dbReference>
<dbReference type="EMBL" id="CAXLJM020000006">
    <property type="protein sequence ID" value="CAL8071565.1"/>
    <property type="molecule type" value="Genomic_DNA"/>
</dbReference>
<dbReference type="PANTHER" id="PTHR44145:SF3">
    <property type="entry name" value="DNAJ HOMOLOG SUBFAMILY A MEMBER 3, MITOCHONDRIAL"/>
    <property type="match status" value="1"/>
</dbReference>
<dbReference type="HAMAP" id="MF_01152">
    <property type="entry name" value="DnaJ"/>
    <property type="match status" value="1"/>
</dbReference>
<evidence type="ECO:0000256" key="5">
    <source>
        <dbReference type="ARBA" id="ARBA00023186"/>
    </source>
</evidence>
<dbReference type="Gene3D" id="1.10.287.110">
    <property type="entry name" value="DnaJ domain"/>
    <property type="match status" value="1"/>
</dbReference>
<dbReference type="Pfam" id="PF00226">
    <property type="entry name" value="DnaJ"/>
    <property type="match status" value="1"/>
</dbReference>
<keyword evidence="7" id="KW-0175">Coiled coil</keyword>
<proteinExistence type="inferred from homology"/>
<dbReference type="InterPro" id="IPR001305">
    <property type="entry name" value="HSP_DnaJ_Cys-rich_dom"/>
</dbReference>
<dbReference type="InterPro" id="IPR001623">
    <property type="entry name" value="DnaJ_domain"/>
</dbReference>
<keyword evidence="11" id="KW-1185">Reference proteome</keyword>
<evidence type="ECO:0000256" key="4">
    <source>
        <dbReference type="ARBA" id="ARBA00022833"/>
    </source>
</evidence>
<dbReference type="SUPFAM" id="SSF57938">
    <property type="entry name" value="DnaJ/Hsp40 cysteine-rich domain"/>
    <property type="match status" value="1"/>
</dbReference>
<evidence type="ECO:0000313" key="11">
    <source>
        <dbReference type="Proteomes" id="UP001642540"/>
    </source>
</evidence>
<evidence type="ECO:0000256" key="6">
    <source>
        <dbReference type="PROSITE-ProRule" id="PRU00546"/>
    </source>
</evidence>
<evidence type="ECO:0000256" key="3">
    <source>
        <dbReference type="ARBA" id="ARBA00022771"/>
    </source>
</evidence>
<dbReference type="CDD" id="cd10747">
    <property type="entry name" value="DnaJ_C"/>
    <property type="match status" value="1"/>
</dbReference>
<dbReference type="PRINTS" id="PR00625">
    <property type="entry name" value="JDOMAIN"/>
</dbReference>
<evidence type="ECO:0000259" key="8">
    <source>
        <dbReference type="PROSITE" id="PS50076"/>
    </source>
</evidence>
<dbReference type="Pfam" id="PF00684">
    <property type="entry name" value="DnaJ_CXXCXGXG"/>
    <property type="match status" value="1"/>
</dbReference>
<dbReference type="PROSITE" id="PS50076">
    <property type="entry name" value="DNAJ_2"/>
    <property type="match status" value="1"/>
</dbReference>
<organism evidence="10 11">
    <name type="scientific">Orchesella dallaii</name>
    <dbReference type="NCBI Taxonomy" id="48710"/>
    <lineage>
        <taxon>Eukaryota</taxon>
        <taxon>Metazoa</taxon>
        <taxon>Ecdysozoa</taxon>
        <taxon>Arthropoda</taxon>
        <taxon>Hexapoda</taxon>
        <taxon>Collembola</taxon>
        <taxon>Entomobryomorpha</taxon>
        <taxon>Entomobryoidea</taxon>
        <taxon>Orchesellidae</taxon>
        <taxon>Orchesellinae</taxon>
        <taxon>Orchesella</taxon>
    </lineage>
</organism>
<feature type="zinc finger region" description="CR-type" evidence="6">
    <location>
        <begin position="249"/>
        <end position="327"/>
    </location>
</feature>
<keyword evidence="5" id="KW-0143">Chaperone</keyword>
<sequence>MATGTAASKQLYKTILKNSSSLNSYYKYVGNYHVGTIHNPLAVFIAFRQFSNQSSRLIRHPTWNLSLRPVIHKGKQLLESKDGLVALGATRTFHVSSTSQQRKDYYEILGVPKNAASKDIKKAYYQLAKKYHPDTNKGIADAQKKFQDVSEAYEVLSDDTKRREYDTWGQTSEQMGRSGGARPGGGFQQSWNFNSEIDPEELFRKIFGNAGFQGNPFGEQGEDFAESVFGYGAAQEIVMNLTFQEAARGVHKDININVTDNCPKCNGSKCEIGSKPAKCLQCNGTGMETIASGPFIMRSTCRQCKGTRVVIQWPCQECSGKGTTVQRKKVTVPVPAGVEDSQTVRMPVGKKEVFITFRVEKSDYFRRDGADVHTEAAITISQAILGGATRVQGIYENLTVEIPPGTSSHTRIRMRGKGIRKVNGIGHGDHYIHLKVRIPNVLSGKQEALVKAYAELETDTPGTINGITKTKGGKNRIAEETDLLKNVREALEEVEIEQENEEKRNQSESG</sequence>
<dbReference type="SMART" id="SM00271">
    <property type="entry name" value="DnaJ"/>
    <property type="match status" value="1"/>
</dbReference>